<dbReference type="AlphaFoldDB" id="A0ABD2P6I0"/>
<evidence type="ECO:0000313" key="2">
    <source>
        <dbReference type="Proteomes" id="UP001516400"/>
    </source>
</evidence>
<organism evidence="1 2">
    <name type="scientific">Cryptolaemus montrouzieri</name>
    <dbReference type="NCBI Taxonomy" id="559131"/>
    <lineage>
        <taxon>Eukaryota</taxon>
        <taxon>Metazoa</taxon>
        <taxon>Ecdysozoa</taxon>
        <taxon>Arthropoda</taxon>
        <taxon>Hexapoda</taxon>
        <taxon>Insecta</taxon>
        <taxon>Pterygota</taxon>
        <taxon>Neoptera</taxon>
        <taxon>Endopterygota</taxon>
        <taxon>Coleoptera</taxon>
        <taxon>Polyphaga</taxon>
        <taxon>Cucujiformia</taxon>
        <taxon>Coccinelloidea</taxon>
        <taxon>Coccinellidae</taxon>
        <taxon>Scymninae</taxon>
        <taxon>Scymnini</taxon>
        <taxon>Cryptolaemus</taxon>
    </lineage>
</organism>
<dbReference type="Proteomes" id="UP001516400">
    <property type="component" value="Unassembled WGS sequence"/>
</dbReference>
<name>A0ABD2P6I0_9CUCU</name>
<comment type="caution">
    <text evidence="1">The sequence shown here is derived from an EMBL/GenBank/DDBJ whole genome shotgun (WGS) entry which is preliminary data.</text>
</comment>
<reference evidence="1 2" key="1">
    <citation type="journal article" date="2021" name="BMC Biol.">
        <title>Horizontally acquired antibacterial genes associated with adaptive radiation of ladybird beetles.</title>
        <authorList>
            <person name="Li H.S."/>
            <person name="Tang X.F."/>
            <person name="Huang Y.H."/>
            <person name="Xu Z.Y."/>
            <person name="Chen M.L."/>
            <person name="Du X.Y."/>
            <person name="Qiu B.Y."/>
            <person name="Chen P.T."/>
            <person name="Zhang W."/>
            <person name="Slipinski A."/>
            <person name="Escalona H.E."/>
            <person name="Waterhouse R.M."/>
            <person name="Zwick A."/>
            <person name="Pang H."/>
        </authorList>
    </citation>
    <scope>NUCLEOTIDE SEQUENCE [LARGE SCALE GENOMIC DNA]</scope>
    <source>
        <strain evidence="1">SYSU2018</strain>
    </source>
</reference>
<proteinExistence type="predicted"/>
<sequence>MACCTGLILPKYMIEDNWFYIGDKGKMSNDVLKQFCNCRNGETSVETKTDTFRNKQPFLATTKDSVSNKNLLDNVSMNAKHSYNSSLRYSAIVTSSFTTLEDIENSSSIINIGETEVSTVTSTKAIENITIPNVDSAPVPISFNKNDSNFQNTTSFNDVLSSNIGTLFPETA</sequence>
<accession>A0ABD2P6I0</accession>
<gene>
    <name evidence="1" type="ORF">HHI36_001138</name>
</gene>
<dbReference type="EMBL" id="JABFTP020000185">
    <property type="protein sequence ID" value="KAL3286639.1"/>
    <property type="molecule type" value="Genomic_DNA"/>
</dbReference>
<keyword evidence="2" id="KW-1185">Reference proteome</keyword>
<evidence type="ECO:0000313" key="1">
    <source>
        <dbReference type="EMBL" id="KAL3286639.1"/>
    </source>
</evidence>
<protein>
    <submittedName>
        <fullName evidence="1">Uncharacterized protein</fullName>
    </submittedName>
</protein>